<evidence type="ECO:0000256" key="4">
    <source>
        <dbReference type="ARBA" id="ARBA00023014"/>
    </source>
</evidence>
<evidence type="ECO:0000256" key="1">
    <source>
        <dbReference type="ARBA" id="ARBA00022485"/>
    </source>
</evidence>
<dbReference type="EMBL" id="JACHFW010000001">
    <property type="protein sequence ID" value="MBB5263227.1"/>
    <property type="molecule type" value="Genomic_DNA"/>
</dbReference>
<evidence type="ECO:0000256" key="2">
    <source>
        <dbReference type="ARBA" id="ARBA00022723"/>
    </source>
</evidence>
<dbReference type="InterPro" id="IPR050340">
    <property type="entry name" value="Cytosolic_Fe-S_CAF"/>
</dbReference>
<sequence length="573" mass="64583">MGAIGFRKAKCKDCYKCVRLCPVKAIITQEDHVKYVASECVLCGRCLESCPQNAITVFSDIDRVKTYIDSGEKVIASLSPAYLGIYSDIEPGQLIEGLLQLGFDQVRESAEGAIYVTNAYEQLMEEGRMDNIITSVCPVINQLVENDYPDMIPFMAPVVSPVIAHGKLLKEEFGDSVKIVSISPCLAETVEDQKDPRTKGYIDAVINFDQLNGWFREKGISLKDCRQWRHDRINPQINGAYAANGGISMAIHAKGKGTYGYQTLCVNGLDACREVFSSIRKGEIHHCFIELNSCDQGCINGPVTGKSQTNRFKAKLTLMGRIMRDFPEYAPMPDSIDLSRPFKETGKTVKMPEEKDIRRILTIIGKDTAEKELNCGACGFPTCREKAIAVYQGKSNIQMCIPYMYENARYLSDVILSVTPSLVIIVDEQLRIREFNNAAEVKFNISREEALKSYLYEIVDSESFQEVIQEKHSRINLRVDYPSYHMKTIQNLIYVREQGVVIGIIRDITQEEEKKARRYQLKIEAVNSAQKVIDKQMMVAQEIAGLLGETTAETKMTLTRLRDRLLEDGEDVK</sequence>
<dbReference type="PANTHER" id="PTHR11615">
    <property type="entry name" value="NITRATE, FORMATE, IRON DEHYDROGENASE"/>
    <property type="match status" value="1"/>
</dbReference>
<dbReference type="Gene3D" id="1.10.15.40">
    <property type="entry name" value="Electron transport complex subunit B, putative Fe-S cluster"/>
    <property type="match status" value="1"/>
</dbReference>
<dbReference type="PROSITE" id="PS51656">
    <property type="entry name" value="4FE4S"/>
    <property type="match status" value="1"/>
</dbReference>
<feature type="domain" description="4Fe-4S" evidence="6">
    <location>
        <begin position="356"/>
        <end position="417"/>
    </location>
</feature>
<evidence type="ECO:0000259" key="5">
    <source>
        <dbReference type="PROSITE" id="PS51379"/>
    </source>
</evidence>
<dbReference type="Gene3D" id="3.30.70.20">
    <property type="match status" value="1"/>
</dbReference>
<dbReference type="InterPro" id="IPR035965">
    <property type="entry name" value="PAS-like_dom_sf"/>
</dbReference>
<evidence type="ECO:0000313" key="7">
    <source>
        <dbReference type="EMBL" id="MBB5263227.1"/>
    </source>
</evidence>
<feature type="domain" description="4Fe-4S ferredoxin-type" evidence="5">
    <location>
        <begin position="2"/>
        <end position="30"/>
    </location>
</feature>
<gene>
    <name evidence="7" type="ORF">HNP82_000321</name>
</gene>
<dbReference type="Pfam" id="PF02906">
    <property type="entry name" value="Fe_hyd_lg_C"/>
    <property type="match status" value="1"/>
</dbReference>
<dbReference type="GO" id="GO:0051539">
    <property type="term" value="F:4 iron, 4 sulfur cluster binding"/>
    <property type="evidence" value="ECO:0007669"/>
    <property type="project" value="UniProtKB-KW"/>
</dbReference>
<dbReference type="InterPro" id="IPR017896">
    <property type="entry name" value="4Fe4S_Fe-S-bd"/>
</dbReference>
<dbReference type="SUPFAM" id="SSF54862">
    <property type="entry name" value="4Fe-4S ferredoxins"/>
    <property type="match status" value="1"/>
</dbReference>
<keyword evidence="2" id="KW-0479">Metal-binding</keyword>
<dbReference type="Pfam" id="PF04060">
    <property type="entry name" value="FeS"/>
    <property type="match status" value="1"/>
</dbReference>
<dbReference type="Pfam" id="PF00989">
    <property type="entry name" value="PAS"/>
    <property type="match status" value="1"/>
</dbReference>
<dbReference type="InterPro" id="IPR017900">
    <property type="entry name" value="4Fe4S_Fe_S_CS"/>
</dbReference>
<dbReference type="Gene3D" id="3.40.950.10">
    <property type="entry name" value="Fe-only Hydrogenase (Larger Subunit), Chain L, domain 3"/>
    <property type="match status" value="1"/>
</dbReference>
<evidence type="ECO:0000313" key="8">
    <source>
        <dbReference type="Proteomes" id="UP000543642"/>
    </source>
</evidence>
<dbReference type="SUPFAM" id="SSF53920">
    <property type="entry name" value="Fe-only hydrogenase"/>
    <property type="match status" value="1"/>
</dbReference>
<organism evidence="7 8">
    <name type="scientific">Catenibacillus scindens</name>
    <dbReference type="NCBI Taxonomy" id="673271"/>
    <lineage>
        <taxon>Bacteria</taxon>
        <taxon>Bacillati</taxon>
        <taxon>Bacillota</taxon>
        <taxon>Clostridia</taxon>
        <taxon>Lachnospirales</taxon>
        <taxon>Lachnospiraceae</taxon>
        <taxon>Catenibacillus</taxon>
    </lineage>
</organism>
<dbReference type="PROSITE" id="PS51379">
    <property type="entry name" value="4FE4S_FER_2"/>
    <property type="match status" value="2"/>
</dbReference>
<dbReference type="SUPFAM" id="SSF55785">
    <property type="entry name" value="PYP-like sensor domain (PAS domain)"/>
    <property type="match status" value="1"/>
</dbReference>
<keyword evidence="1" id="KW-0004">4Fe-4S</keyword>
<dbReference type="Proteomes" id="UP000543642">
    <property type="component" value="Unassembled WGS sequence"/>
</dbReference>
<proteinExistence type="predicted"/>
<dbReference type="InterPro" id="IPR007202">
    <property type="entry name" value="4Fe-4S_dom"/>
</dbReference>
<keyword evidence="4" id="KW-0411">Iron-sulfur</keyword>
<dbReference type="AlphaFoldDB" id="A0A7W8M449"/>
<dbReference type="PROSITE" id="PS00198">
    <property type="entry name" value="4FE4S_FER_1"/>
    <property type="match status" value="1"/>
</dbReference>
<reference evidence="7 8" key="1">
    <citation type="submission" date="2020-08" db="EMBL/GenBank/DDBJ databases">
        <title>Genomic Encyclopedia of Type Strains, Phase IV (KMG-IV): sequencing the most valuable type-strain genomes for metagenomic binning, comparative biology and taxonomic classification.</title>
        <authorList>
            <person name="Goeker M."/>
        </authorList>
    </citation>
    <scope>NUCLEOTIDE SEQUENCE [LARGE SCALE GENOMIC DNA]</scope>
    <source>
        <strain evidence="7 8">DSM 106146</strain>
    </source>
</reference>
<dbReference type="InterPro" id="IPR013767">
    <property type="entry name" value="PAS_fold"/>
</dbReference>
<feature type="domain" description="4Fe-4S ferredoxin-type" evidence="5">
    <location>
        <begin position="31"/>
        <end position="60"/>
    </location>
</feature>
<comment type="caution">
    <text evidence="7">The sequence shown here is derived from an EMBL/GenBank/DDBJ whole genome shotgun (WGS) entry which is preliminary data.</text>
</comment>
<dbReference type="CDD" id="cd00130">
    <property type="entry name" value="PAS"/>
    <property type="match status" value="1"/>
</dbReference>
<dbReference type="SMART" id="SM00091">
    <property type="entry name" value="PAS"/>
    <property type="match status" value="1"/>
</dbReference>
<dbReference type="GO" id="GO:0046872">
    <property type="term" value="F:metal ion binding"/>
    <property type="evidence" value="ECO:0007669"/>
    <property type="project" value="UniProtKB-KW"/>
</dbReference>
<evidence type="ECO:0000256" key="3">
    <source>
        <dbReference type="ARBA" id="ARBA00023004"/>
    </source>
</evidence>
<dbReference type="InterPro" id="IPR000014">
    <property type="entry name" value="PAS"/>
</dbReference>
<protein>
    <submittedName>
        <fullName evidence="7">Iron only hydrogenase large subunit-like protein</fullName>
    </submittedName>
</protein>
<name>A0A7W8M449_9FIRM</name>
<accession>A0A7W8M449</accession>
<dbReference type="InterPro" id="IPR004108">
    <property type="entry name" value="Fe_hydrogenase_lsu_C"/>
</dbReference>
<evidence type="ECO:0000259" key="6">
    <source>
        <dbReference type="PROSITE" id="PS51656"/>
    </source>
</evidence>
<dbReference type="Gene3D" id="3.30.450.20">
    <property type="entry name" value="PAS domain"/>
    <property type="match status" value="1"/>
</dbReference>
<keyword evidence="8" id="KW-1185">Reference proteome</keyword>
<dbReference type="RefSeq" id="WP_183770732.1">
    <property type="nucleotide sequence ID" value="NZ_JACHFW010000001.1"/>
</dbReference>
<dbReference type="Pfam" id="PF13237">
    <property type="entry name" value="Fer4_10"/>
    <property type="match status" value="1"/>
</dbReference>
<keyword evidence="3" id="KW-0408">Iron</keyword>
<dbReference type="GO" id="GO:0006355">
    <property type="term" value="P:regulation of DNA-templated transcription"/>
    <property type="evidence" value="ECO:0007669"/>
    <property type="project" value="InterPro"/>
</dbReference>
<dbReference type="InterPro" id="IPR009016">
    <property type="entry name" value="Fe_hydrogenase"/>
</dbReference>